<dbReference type="EMBL" id="MZ147816">
    <property type="protein sequence ID" value="QVW54563.1"/>
    <property type="molecule type" value="Genomic_DNA"/>
</dbReference>
<dbReference type="Proteomes" id="UP000677423">
    <property type="component" value="Segment"/>
</dbReference>
<protein>
    <submittedName>
        <fullName evidence="1">Uncharacterized protein</fullName>
    </submittedName>
</protein>
<gene>
    <name evidence="1" type="ORF">p113_141</name>
</gene>
<name>A0A8E7L345_9CAUD</name>
<evidence type="ECO:0000313" key="1">
    <source>
        <dbReference type="EMBL" id="QVW54563.1"/>
    </source>
</evidence>
<organism evidence="1 2">
    <name type="scientific">Enterococcus phage 113</name>
    <dbReference type="NCBI Taxonomy" id="2835638"/>
    <lineage>
        <taxon>Viruses</taxon>
        <taxon>Duplodnaviria</taxon>
        <taxon>Heunggongvirae</taxon>
        <taxon>Uroviricota</taxon>
        <taxon>Caudoviricetes</taxon>
        <taxon>Herelleviridae</taxon>
        <taxon>Brockvirinae</taxon>
        <taxon>Schiekvirus</taxon>
        <taxon>Schiekvirus sv113</taxon>
    </lineage>
</organism>
<keyword evidence="2" id="KW-1185">Reference proteome</keyword>
<sequence>MNEKELEQFNAESARKLYTEENYIKELNHILRLIKEQAPHSRELILASNKNALAWKMFYSQEQVLSEVLTERGFTVNAKTHSYINGEPVRVVIISWAKTKEEK</sequence>
<proteinExistence type="predicted"/>
<evidence type="ECO:0000313" key="2">
    <source>
        <dbReference type="Proteomes" id="UP000677423"/>
    </source>
</evidence>
<reference evidence="1 2" key="1">
    <citation type="submission" date="2021-05" db="EMBL/GenBank/DDBJ databases">
        <authorList>
            <person name="Canfield G.S."/>
            <person name="Duerkop B.A."/>
        </authorList>
    </citation>
    <scope>NUCLEOTIDE SEQUENCE [LARGE SCALE GENOMIC DNA]</scope>
</reference>
<accession>A0A8E7L345</accession>